<name>A0A8J5Y2D9_DIALT</name>
<dbReference type="EMBL" id="JAGTXO010000001">
    <property type="protein sequence ID" value="KAG8470140.1"/>
    <property type="molecule type" value="Genomic_DNA"/>
</dbReference>
<keyword evidence="2" id="KW-1133">Transmembrane helix</keyword>
<feature type="transmembrane region" description="Helical" evidence="2">
    <location>
        <begin position="676"/>
        <end position="699"/>
    </location>
</feature>
<keyword evidence="2" id="KW-0472">Membrane</keyword>
<evidence type="ECO:0008006" key="5">
    <source>
        <dbReference type="Google" id="ProtNLM"/>
    </source>
</evidence>
<feature type="transmembrane region" description="Helical" evidence="2">
    <location>
        <begin position="599"/>
        <end position="624"/>
    </location>
</feature>
<keyword evidence="4" id="KW-1185">Reference proteome</keyword>
<dbReference type="PROSITE" id="PS50096">
    <property type="entry name" value="IQ"/>
    <property type="match status" value="1"/>
</dbReference>
<accession>A0A8J5Y2D9</accession>
<feature type="transmembrane region" description="Helical" evidence="2">
    <location>
        <begin position="382"/>
        <end position="402"/>
    </location>
</feature>
<evidence type="ECO:0000256" key="1">
    <source>
        <dbReference type="SAM" id="MobiDB-lite"/>
    </source>
</evidence>
<feature type="transmembrane region" description="Helical" evidence="2">
    <location>
        <begin position="487"/>
        <end position="509"/>
    </location>
</feature>
<feature type="region of interest" description="Disordered" evidence="1">
    <location>
        <begin position="1"/>
        <end position="59"/>
    </location>
</feature>
<sequence>MGNVCSAKPRAPSSKGSLAQGATAGAPAPPGADAGAARGGAALKHAPSRPRFNVSPEVEEKSAAATKVQSAFRRHQLRPARVSLRVAATQSWRSLPRDRDGKVFPLCSTSLVALANVQGLGNVLALHFELEYGLLFLAIFGLQYSALLHNLDGDVITESALELPFPSAAGSLGNAASLRVEHGAGDALGLVVLTVGTIALRRIYAAWQLRVDDELVTVADYAVQLSGLPRTATSAQVSAWIRKSFFGVQLVGVTLAVDERTQLALMRQLASARARHVDLTRSMLRTRSKRGLARRDALGAKMASVEAQLREARATPRECVGIAFAVFNRMNDSLQVIDETARHPFAPNVRLRARRAPEPSAILWENLHIGAAQRASRQTTGLVLSLAVTAFSTVVMGIARFIQPVYGQGEHRVVVKIMAPVCIVVGNLAINMSVPRIAEHEGWHDATERSSSLCVKLALFQVLNSVAGAVMMFVYEGYHLSAEWYTWAGQMTSAIVLFTILIADGLGLLRLGACIKRVFVAPCARTQANANRAFGSADPLYMSKRLSLVLKYVILAVIMGPFFPTTYALAAIGCLLSYALDKFNMLRQLPALPKMNGQLIVHTILGRVMPVCIALHVPIAILAYHSRAKQLLDAGLVTHDGTCALGVPRALGGEQGAFKVHVLSAVRWLMSEEQHVLAACNHAVLFSAAGGLFVLLLLLCNLSLRSIDRAELAPSLGNYARMEASDREQLFAAQDGLRLYISPTQQQVLMELASKRGEDPLAERNAFTGDSVALSLEAFV</sequence>
<evidence type="ECO:0000313" key="4">
    <source>
        <dbReference type="Proteomes" id="UP000751190"/>
    </source>
</evidence>
<dbReference type="OrthoDB" id="197892at2759"/>
<dbReference type="GO" id="GO:0005886">
    <property type="term" value="C:plasma membrane"/>
    <property type="evidence" value="ECO:0007669"/>
    <property type="project" value="TreeGrafter"/>
</dbReference>
<protein>
    <recommendedName>
        <fullName evidence="5">CSC1/OSCA1-like 7TM region domain-containing protein</fullName>
    </recommendedName>
</protein>
<reference evidence="3" key="1">
    <citation type="submission" date="2021-05" db="EMBL/GenBank/DDBJ databases">
        <title>The genome of the haptophyte Pavlova lutheri (Diacronema luteri, Pavlovales) - a model for lipid biosynthesis in eukaryotic algae.</title>
        <authorList>
            <person name="Hulatt C.J."/>
            <person name="Posewitz M.C."/>
        </authorList>
    </citation>
    <scope>NUCLEOTIDE SEQUENCE</scope>
    <source>
        <strain evidence="3">NIVA-4/92</strain>
    </source>
</reference>
<feature type="compositionally biased region" description="Low complexity" evidence="1">
    <location>
        <begin position="19"/>
        <end position="45"/>
    </location>
</feature>
<dbReference type="AlphaFoldDB" id="A0A8J5Y2D9"/>
<dbReference type="PANTHER" id="PTHR13018:SF5">
    <property type="entry name" value="RE44586P"/>
    <property type="match status" value="1"/>
</dbReference>
<gene>
    <name evidence="3" type="ORF">KFE25_008561</name>
</gene>
<dbReference type="InterPro" id="IPR045122">
    <property type="entry name" value="Csc1-like"/>
</dbReference>
<feature type="transmembrane region" description="Helical" evidence="2">
    <location>
        <begin position="453"/>
        <end position="475"/>
    </location>
</feature>
<feature type="transmembrane region" description="Helical" evidence="2">
    <location>
        <begin position="414"/>
        <end position="432"/>
    </location>
</feature>
<dbReference type="Proteomes" id="UP000751190">
    <property type="component" value="Unassembled WGS sequence"/>
</dbReference>
<comment type="caution">
    <text evidence="3">The sequence shown here is derived from an EMBL/GenBank/DDBJ whole genome shotgun (WGS) entry which is preliminary data.</text>
</comment>
<evidence type="ECO:0000256" key="2">
    <source>
        <dbReference type="SAM" id="Phobius"/>
    </source>
</evidence>
<dbReference type="PANTHER" id="PTHR13018">
    <property type="entry name" value="PROBABLE MEMBRANE PROTEIN DUF221-RELATED"/>
    <property type="match status" value="1"/>
</dbReference>
<dbReference type="GO" id="GO:0005227">
    <property type="term" value="F:calcium-activated cation channel activity"/>
    <property type="evidence" value="ECO:0007669"/>
    <property type="project" value="InterPro"/>
</dbReference>
<evidence type="ECO:0000313" key="3">
    <source>
        <dbReference type="EMBL" id="KAG8470140.1"/>
    </source>
</evidence>
<proteinExistence type="predicted"/>
<keyword evidence="2" id="KW-0812">Transmembrane</keyword>
<organism evidence="3 4">
    <name type="scientific">Diacronema lutheri</name>
    <name type="common">Unicellular marine alga</name>
    <name type="synonym">Monochrysis lutheri</name>
    <dbReference type="NCBI Taxonomy" id="2081491"/>
    <lineage>
        <taxon>Eukaryota</taxon>
        <taxon>Haptista</taxon>
        <taxon>Haptophyta</taxon>
        <taxon>Pavlovophyceae</taxon>
        <taxon>Pavlovales</taxon>
        <taxon>Pavlovaceae</taxon>
        <taxon>Diacronema</taxon>
    </lineage>
</organism>
<feature type="transmembrane region" description="Helical" evidence="2">
    <location>
        <begin position="552"/>
        <end position="579"/>
    </location>
</feature>